<accession>A0A956NHK2</accession>
<dbReference type="SMART" id="SM00471">
    <property type="entry name" value="HDc"/>
    <property type="match status" value="1"/>
</dbReference>
<gene>
    <name evidence="4" type="ORF">KDA27_23185</name>
</gene>
<dbReference type="AlphaFoldDB" id="A0A956NHK2"/>
<dbReference type="InterPro" id="IPR037522">
    <property type="entry name" value="HD_GYP_dom"/>
</dbReference>
<dbReference type="SMART" id="SM00304">
    <property type="entry name" value="HAMP"/>
    <property type="match status" value="1"/>
</dbReference>
<dbReference type="EMBL" id="JAGQHS010000203">
    <property type="protein sequence ID" value="MCA9758716.1"/>
    <property type="molecule type" value="Genomic_DNA"/>
</dbReference>
<feature type="transmembrane region" description="Helical" evidence="1">
    <location>
        <begin position="20"/>
        <end position="40"/>
    </location>
</feature>
<keyword evidence="1" id="KW-0472">Membrane</keyword>
<evidence type="ECO:0000313" key="5">
    <source>
        <dbReference type="Proteomes" id="UP000739538"/>
    </source>
</evidence>
<dbReference type="PROSITE" id="PS51832">
    <property type="entry name" value="HD_GYP"/>
    <property type="match status" value="1"/>
</dbReference>
<dbReference type="SUPFAM" id="SSF158472">
    <property type="entry name" value="HAMP domain-like"/>
    <property type="match status" value="1"/>
</dbReference>
<proteinExistence type="predicted"/>
<organism evidence="4 5">
    <name type="scientific">Eiseniibacteriota bacterium</name>
    <dbReference type="NCBI Taxonomy" id="2212470"/>
    <lineage>
        <taxon>Bacteria</taxon>
        <taxon>Candidatus Eiseniibacteriota</taxon>
    </lineage>
</organism>
<evidence type="ECO:0000259" key="3">
    <source>
        <dbReference type="PROSITE" id="PS51832"/>
    </source>
</evidence>
<evidence type="ECO:0000259" key="2">
    <source>
        <dbReference type="PROSITE" id="PS50885"/>
    </source>
</evidence>
<keyword evidence="1" id="KW-1133">Transmembrane helix</keyword>
<reference evidence="4" key="2">
    <citation type="journal article" date="2021" name="Microbiome">
        <title>Successional dynamics and alternative stable states in a saline activated sludge microbial community over 9 years.</title>
        <authorList>
            <person name="Wang Y."/>
            <person name="Ye J."/>
            <person name="Ju F."/>
            <person name="Liu L."/>
            <person name="Boyd J.A."/>
            <person name="Deng Y."/>
            <person name="Parks D.H."/>
            <person name="Jiang X."/>
            <person name="Yin X."/>
            <person name="Woodcroft B.J."/>
            <person name="Tyson G.W."/>
            <person name="Hugenholtz P."/>
            <person name="Polz M.F."/>
            <person name="Zhang T."/>
        </authorList>
    </citation>
    <scope>NUCLEOTIDE SEQUENCE</scope>
    <source>
        <strain evidence="4">HKST-UBA02</strain>
    </source>
</reference>
<dbReference type="Gene3D" id="1.10.3210.10">
    <property type="entry name" value="Hypothetical protein af1432"/>
    <property type="match status" value="2"/>
</dbReference>
<reference evidence="4" key="1">
    <citation type="submission" date="2020-04" db="EMBL/GenBank/DDBJ databases">
        <authorList>
            <person name="Zhang T."/>
        </authorList>
    </citation>
    <scope>NUCLEOTIDE SEQUENCE</scope>
    <source>
        <strain evidence="4">HKST-UBA02</strain>
    </source>
</reference>
<dbReference type="PANTHER" id="PTHR43155">
    <property type="entry name" value="CYCLIC DI-GMP PHOSPHODIESTERASE PA4108-RELATED"/>
    <property type="match status" value="1"/>
</dbReference>
<comment type="caution">
    <text evidence="4">The sequence shown here is derived from an EMBL/GenBank/DDBJ whole genome shotgun (WGS) entry which is preliminary data.</text>
</comment>
<dbReference type="GO" id="GO:0016020">
    <property type="term" value="C:membrane"/>
    <property type="evidence" value="ECO:0007669"/>
    <property type="project" value="InterPro"/>
</dbReference>
<dbReference type="PROSITE" id="PS50885">
    <property type="entry name" value="HAMP"/>
    <property type="match status" value="1"/>
</dbReference>
<dbReference type="SUPFAM" id="SSF109604">
    <property type="entry name" value="HD-domain/PDEase-like"/>
    <property type="match status" value="2"/>
</dbReference>
<evidence type="ECO:0000313" key="4">
    <source>
        <dbReference type="EMBL" id="MCA9758716.1"/>
    </source>
</evidence>
<protein>
    <submittedName>
        <fullName evidence="4">HAMP domain-containing protein</fullName>
    </submittedName>
</protein>
<dbReference type="InterPro" id="IPR003660">
    <property type="entry name" value="HAMP_dom"/>
</dbReference>
<feature type="domain" description="HAMP" evidence="2">
    <location>
        <begin position="307"/>
        <end position="359"/>
    </location>
</feature>
<dbReference type="CDD" id="cd00077">
    <property type="entry name" value="HDc"/>
    <property type="match status" value="1"/>
</dbReference>
<dbReference type="Gene3D" id="6.10.340.10">
    <property type="match status" value="1"/>
</dbReference>
<dbReference type="SUPFAM" id="SSF55781">
    <property type="entry name" value="GAF domain-like"/>
    <property type="match status" value="1"/>
</dbReference>
<dbReference type="Pfam" id="PF13487">
    <property type="entry name" value="HD_5"/>
    <property type="match status" value="1"/>
</dbReference>
<dbReference type="Proteomes" id="UP000739538">
    <property type="component" value="Unassembled WGS sequence"/>
</dbReference>
<dbReference type="PANTHER" id="PTHR43155:SF2">
    <property type="entry name" value="CYCLIC DI-GMP PHOSPHODIESTERASE PA4108"/>
    <property type="match status" value="1"/>
</dbReference>
<dbReference type="CDD" id="cd06225">
    <property type="entry name" value="HAMP"/>
    <property type="match status" value="1"/>
</dbReference>
<evidence type="ECO:0000256" key="1">
    <source>
        <dbReference type="SAM" id="Phobius"/>
    </source>
</evidence>
<feature type="domain" description="HD-GYP" evidence="3">
    <location>
        <begin position="626"/>
        <end position="830"/>
    </location>
</feature>
<sequence>MARIQLYGEVLRGGVGRRVFLLFVGCSLFPVLFFAAFALVRVSRELEVQADRQMMRMAGSATVDLRERLSFAHDRLLDIGRTVAGSHFRDQDSYVAGPAGYVMEPSEATSAAERFEAVLIWDVTGHQHVVIGESFDPPYLDDLAEARLRSGQAVIRATDASEVGRRLVLFVPIGDTGLTALGAISPSFLWPEEGTNGPSGNEGRLCLDANGTPLLSSGGMTGGPLSPSSLVGTDTTQRLTWSARGEQWVGRSWRLPLEYEYGVDWTVVVFAPQAAVLAPTRSFRTAFLLTSLFGVLLVVSLSMHQIERLITPIAGLRDATQRLMASELDARVDIQTGDEFEELGKSFNVMAENLERQARTRRCLVDLGIELAAEEEEERLLGALLRGVRTTIGCSGAAVALVDEEERIDSLRILTEDETRSVPSSHLAGRMISGLRDETSIGRLVERDVASFLDFLLADHEGYPIGILIALDIPKDDGAAPLQFGVEQIQIGRILAAQASSALAQKRLGQSFKDLFDGMSRMIAVAIDEKSPHTHGHCSRVPIATMMLADAASNATEGPYADFHLTPERRYELEIAALLHDCGKVTTPVHVIDKATKLETIMDRIHVVRDRLEIVARDEEIRALRDRLHRDSDKSSTSSTWNDQLAEDLSFLERVNRGSEFLIPDDEKRIRDIAARYRFRDREGITRSVLDDVDLQNLEVKKGTLNAAERQIIEDHARTSIRMLEMLPYPRNLDRVPLIAGAHHERMDGNGYPNRIKIGTLPLEARILALADVFEALTASDRPYKRAMKLSEALRIMAFMKEEGHLDPVLFEFFVTEGIHLEYAEAHVAPHQIDEVDISSLPGCSHLVARRTAA</sequence>
<name>A0A956NHK2_UNCEI</name>
<keyword evidence="1" id="KW-0812">Transmembrane</keyword>
<dbReference type="InterPro" id="IPR003607">
    <property type="entry name" value="HD/PDEase_dom"/>
</dbReference>
<dbReference type="GO" id="GO:0007165">
    <property type="term" value="P:signal transduction"/>
    <property type="evidence" value="ECO:0007669"/>
    <property type="project" value="InterPro"/>
</dbReference>
<dbReference type="Pfam" id="PF00672">
    <property type="entry name" value="HAMP"/>
    <property type="match status" value="1"/>
</dbReference>